<dbReference type="InterPro" id="IPR051082">
    <property type="entry name" value="Pentapeptide-BTB/POZ_domain"/>
</dbReference>
<sequence length="268" mass="29861">MNSNLHSNCEQCFGLCCVALPYAKSADFAYSKADGVPCRNLGLDHRCTIHEHLRDKGFRGCVTYECFGAGQHVSQEIYKGNDWSVNPGLSKEMYAVFPIVQQLHEMLYYLDQALDLEETRTIKSELQGIYELTLSLTRLSPAEILNLDVSNHRKMVNSLLLQTSELVRKDFVQSSKKNMSHQDFMGANLKGADLQGVNLRGAFLIAANLKNADLRKADFIGADLRDADLSGANLIGSIFLTQAQVNSAKGSKNTRLPHDLKVPDHWLN</sequence>
<comment type="caution">
    <text evidence="1">The sequence shown here is derived from an EMBL/GenBank/DDBJ whole genome shotgun (WGS) entry which is preliminary data.</text>
</comment>
<keyword evidence="2" id="KW-1185">Reference proteome</keyword>
<gene>
    <name evidence="1" type="ORF">GCM10008933_13550</name>
</gene>
<name>A0ABN0Y5U5_9BACL</name>
<proteinExistence type="predicted"/>
<evidence type="ECO:0000313" key="2">
    <source>
        <dbReference type="Proteomes" id="UP001500340"/>
    </source>
</evidence>
<dbReference type="Gene3D" id="2.160.20.80">
    <property type="entry name" value="E3 ubiquitin-protein ligase SopA"/>
    <property type="match status" value="1"/>
</dbReference>
<dbReference type="Proteomes" id="UP001500340">
    <property type="component" value="Unassembled WGS sequence"/>
</dbReference>
<dbReference type="RefSeq" id="WP_343859085.1">
    <property type="nucleotide sequence ID" value="NZ_BAAACX010000007.1"/>
</dbReference>
<dbReference type="SUPFAM" id="SSF141571">
    <property type="entry name" value="Pentapeptide repeat-like"/>
    <property type="match status" value="1"/>
</dbReference>
<dbReference type="EMBL" id="BAAACX010000007">
    <property type="protein sequence ID" value="GAA0383695.1"/>
    <property type="molecule type" value="Genomic_DNA"/>
</dbReference>
<evidence type="ECO:0000313" key="1">
    <source>
        <dbReference type="EMBL" id="GAA0383695.1"/>
    </source>
</evidence>
<dbReference type="PANTHER" id="PTHR14136:SF17">
    <property type="entry name" value="BTB_POZ DOMAIN-CONTAINING PROTEIN KCTD9"/>
    <property type="match status" value="1"/>
</dbReference>
<organism evidence="1 2">
    <name type="scientific">Paenibacillus motobuensis</name>
    <dbReference type="NCBI Taxonomy" id="295324"/>
    <lineage>
        <taxon>Bacteria</taxon>
        <taxon>Bacillati</taxon>
        <taxon>Bacillota</taxon>
        <taxon>Bacilli</taxon>
        <taxon>Bacillales</taxon>
        <taxon>Paenibacillaceae</taxon>
        <taxon>Paenibacillus</taxon>
    </lineage>
</organism>
<accession>A0ABN0Y5U5</accession>
<reference evidence="1 2" key="1">
    <citation type="journal article" date="2019" name="Int. J. Syst. Evol. Microbiol.">
        <title>The Global Catalogue of Microorganisms (GCM) 10K type strain sequencing project: providing services to taxonomists for standard genome sequencing and annotation.</title>
        <authorList>
            <consortium name="The Broad Institute Genomics Platform"/>
            <consortium name="The Broad Institute Genome Sequencing Center for Infectious Disease"/>
            <person name="Wu L."/>
            <person name="Ma J."/>
        </authorList>
    </citation>
    <scope>NUCLEOTIDE SEQUENCE [LARGE SCALE GENOMIC DNA]</scope>
    <source>
        <strain evidence="1 2">JCM 12774</strain>
    </source>
</reference>
<dbReference type="PANTHER" id="PTHR14136">
    <property type="entry name" value="BTB_POZ DOMAIN-CONTAINING PROTEIN KCTD9"/>
    <property type="match status" value="1"/>
</dbReference>
<protein>
    <submittedName>
        <fullName evidence="1">Pentapeptide repeat-containing protein</fullName>
    </submittedName>
</protein>
<dbReference type="Pfam" id="PF00805">
    <property type="entry name" value="Pentapeptide"/>
    <property type="match status" value="2"/>
</dbReference>
<dbReference type="InterPro" id="IPR001646">
    <property type="entry name" value="5peptide_repeat"/>
</dbReference>